<dbReference type="EMBL" id="JBCDNA010000002">
    <property type="protein sequence ID" value="MEL4455769.1"/>
    <property type="molecule type" value="Genomic_DNA"/>
</dbReference>
<name>A0ABU9L060_9FLAO</name>
<evidence type="ECO:0000313" key="1">
    <source>
        <dbReference type="EMBL" id="MEL4455769.1"/>
    </source>
</evidence>
<dbReference type="Proteomes" id="UP001474120">
    <property type="component" value="Unassembled WGS sequence"/>
</dbReference>
<comment type="caution">
    <text evidence="1">The sequence shown here is derived from an EMBL/GenBank/DDBJ whole genome shotgun (WGS) entry which is preliminary data.</text>
</comment>
<evidence type="ECO:0008006" key="3">
    <source>
        <dbReference type="Google" id="ProtNLM"/>
    </source>
</evidence>
<sequence length="52" mass="6190">MKTINDLIKELEKLDHQHKNLPFVLYDLEHNQEFNLIGVEISGKDRIELNLM</sequence>
<dbReference type="RefSeq" id="WP_342159722.1">
    <property type="nucleotide sequence ID" value="NZ_JBCDNA010000002.1"/>
</dbReference>
<reference evidence="1 2" key="1">
    <citation type="submission" date="2024-04" db="EMBL/GenBank/DDBJ databases">
        <title>whole genome sequencing of Lutimonas vermicola strain IMCC1616.</title>
        <authorList>
            <person name="Bae S.S."/>
        </authorList>
    </citation>
    <scope>NUCLEOTIDE SEQUENCE [LARGE SCALE GENOMIC DNA]</scope>
    <source>
        <strain evidence="1 2">IMCC1616</strain>
    </source>
</reference>
<protein>
    <recommendedName>
        <fullName evidence="3">Phage protein</fullName>
    </recommendedName>
</protein>
<accession>A0ABU9L060</accession>
<gene>
    <name evidence="1" type="ORF">AABB81_07670</name>
</gene>
<organism evidence="1 2">
    <name type="scientific">Lutimonas vermicola</name>
    <dbReference type="NCBI Taxonomy" id="414288"/>
    <lineage>
        <taxon>Bacteria</taxon>
        <taxon>Pseudomonadati</taxon>
        <taxon>Bacteroidota</taxon>
        <taxon>Flavobacteriia</taxon>
        <taxon>Flavobacteriales</taxon>
        <taxon>Flavobacteriaceae</taxon>
        <taxon>Lutimonas</taxon>
    </lineage>
</organism>
<keyword evidence="2" id="KW-1185">Reference proteome</keyword>
<proteinExistence type="predicted"/>
<evidence type="ECO:0000313" key="2">
    <source>
        <dbReference type="Proteomes" id="UP001474120"/>
    </source>
</evidence>